<comment type="caution">
    <text evidence="2">The sequence shown here is derived from an EMBL/GenBank/DDBJ whole genome shotgun (WGS) entry which is preliminary data.</text>
</comment>
<protein>
    <submittedName>
        <fullName evidence="2">Conserved domain protein</fullName>
    </submittedName>
</protein>
<keyword evidence="3" id="KW-1185">Reference proteome</keyword>
<dbReference type="HOGENOM" id="CLU_1271280_0_0_10"/>
<dbReference type="EMBL" id="AFBR01000052">
    <property type="protein sequence ID" value="EGG53767.1"/>
    <property type="molecule type" value="Genomic_DNA"/>
</dbReference>
<organism evidence="2 3">
    <name type="scientific">Paraprevotella xylaniphila YIT 11841</name>
    <dbReference type="NCBI Taxonomy" id="762982"/>
    <lineage>
        <taxon>Bacteria</taxon>
        <taxon>Pseudomonadati</taxon>
        <taxon>Bacteroidota</taxon>
        <taxon>Bacteroidia</taxon>
        <taxon>Bacteroidales</taxon>
        <taxon>Prevotellaceae</taxon>
        <taxon>Paraprevotella</taxon>
    </lineage>
</organism>
<evidence type="ECO:0000313" key="3">
    <source>
        <dbReference type="Proteomes" id="UP000005546"/>
    </source>
</evidence>
<keyword evidence="1" id="KW-0812">Transmembrane</keyword>
<evidence type="ECO:0000256" key="1">
    <source>
        <dbReference type="SAM" id="Phobius"/>
    </source>
</evidence>
<keyword evidence="1" id="KW-1133">Transmembrane helix</keyword>
<reference evidence="2 3" key="1">
    <citation type="submission" date="2011-02" db="EMBL/GenBank/DDBJ databases">
        <authorList>
            <person name="Weinstock G."/>
            <person name="Sodergren E."/>
            <person name="Clifton S."/>
            <person name="Fulton L."/>
            <person name="Fulton B."/>
            <person name="Courtney L."/>
            <person name="Fronick C."/>
            <person name="Harrison M."/>
            <person name="Strong C."/>
            <person name="Farmer C."/>
            <person name="Delahaunty K."/>
            <person name="Markovic C."/>
            <person name="Hall O."/>
            <person name="Minx P."/>
            <person name="Tomlinson C."/>
            <person name="Mitreva M."/>
            <person name="Hou S."/>
            <person name="Chen J."/>
            <person name="Wollam A."/>
            <person name="Pepin K.H."/>
            <person name="Johnson M."/>
            <person name="Bhonagiri V."/>
            <person name="Zhang X."/>
            <person name="Suruliraj S."/>
            <person name="Warren W."/>
            <person name="Chinwalla A."/>
            <person name="Mardis E.R."/>
            <person name="Wilson R.K."/>
        </authorList>
    </citation>
    <scope>NUCLEOTIDE SEQUENCE [LARGE SCALE GENOMIC DNA]</scope>
    <source>
        <strain evidence="2 3">YIT 11841</strain>
    </source>
</reference>
<sequence length="233" mass="26765">MILRIKIGVGCIKRWVMKNSFFPCGIIIGVFFCWFPSYSVARTQLPPACVDSKTDQNGFLNELSTEDFNKSAIGALVDGVFVKSLIGVNMDSLRTFNIVSGGPLTIKGIKTENDSIVVAQKDFHKNPVRINGMDYTRFACTSFGKKVELLSLDDIRKTYFPQMEDTPCMYMANKFFLMNDLSSYKFDKDFILKVELLKSTDFEEFKHAPLFYIIRIFTKTRENLKHHNVMRLK</sequence>
<gene>
    <name evidence="2" type="ORF">HMPREF9442_01847</name>
</gene>
<name>F3QUH6_9BACT</name>
<accession>F3QUH6</accession>
<evidence type="ECO:0000313" key="2">
    <source>
        <dbReference type="EMBL" id="EGG53767.1"/>
    </source>
</evidence>
<proteinExistence type="predicted"/>
<feature type="transmembrane region" description="Helical" evidence="1">
    <location>
        <begin position="21"/>
        <end position="41"/>
    </location>
</feature>
<keyword evidence="1" id="KW-0472">Membrane</keyword>
<dbReference type="STRING" id="762982.HMPREF9442_01847"/>
<dbReference type="Proteomes" id="UP000005546">
    <property type="component" value="Unassembled WGS sequence"/>
</dbReference>
<dbReference type="AlphaFoldDB" id="F3QUH6"/>